<dbReference type="EMBL" id="JAULRT010000060">
    <property type="protein sequence ID" value="MDO3383085.1"/>
    <property type="molecule type" value="Genomic_DNA"/>
</dbReference>
<dbReference type="PROSITE" id="PS51352">
    <property type="entry name" value="THIOREDOXIN_2"/>
    <property type="match status" value="1"/>
</dbReference>
<evidence type="ECO:0000313" key="7">
    <source>
        <dbReference type="Proteomes" id="UP001168380"/>
    </source>
</evidence>
<dbReference type="PROSITE" id="PS00194">
    <property type="entry name" value="THIOREDOXIN_1"/>
    <property type="match status" value="1"/>
</dbReference>
<dbReference type="InterPro" id="IPR013740">
    <property type="entry name" value="Redoxin"/>
</dbReference>
<dbReference type="RefSeq" id="WP_302713792.1">
    <property type="nucleotide sequence ID" value="NZ_JAULRT010000060.1"/>
</dbReference>
<comment type="caution">
    <text evidence="6">The sequence shown here is derived from an EMBL/GenBank/DDBJ whole genome shotgun (WGS) entry which is preliminary data.</text>
</comment>
<keyword evidence="4" id="KW-0732">Signal</keyword>
<protein>
    <submittedName>
        <fullName evidence="6">TlpA disulfide reductase family protein</fullName>
    </submittedName>
</protein>
<dbReference type="Gene3D" id="3.40.30.10">
    <property type="entry name" value="Glutaredoxin"/>
    <property type="match status" value="1"/>
</dbReference>
<evidence type="ECO:0000256" key="4">
    <source>
        <dbReference type="SAM" id="SignalP"/>
    </source>
</evidence>
<dbReference type="PANTHER" id="PTHR42852:SF18">
    <property type="entry name" value="CHROMOSOME UNDETERMINED SCAFFOLD_47, WHOLE GENOME SHOTGUN SEQUENCE"/>
    <property type="match status" value="1"/>
</dbReference>
<dbReference type="PANTHER" id="PTHR42852">
    <property type="entry name" value="THIOL:DISULFIDE INTERCHANGE PROTEIN DSBE"/>
    <property type="match status" value="1"/>
</dbReference>
<dbReference type="InterPro" id="IPR017937">
    <property type="entry name" value="Thioredoxin_CS"/>
</dbReference>
<keyword evidence="3" id="KW-0676">Redox-active center</keyword>
<dbReference type="InterPro" id="IPR036249">
    <property type="entry name" value="Thioredoxin-like_sf"/>
</dbReference>
<accession>A0ABT8TGF8</accession>
<dbReference type="SUPFAM" id="SSF52833">
    <property type="entry name" value="Thioredoxin-like"/>
    <property type="match status" value="1"/>
</dbReference>
<keyword evidence="7" id="KW-1185">Reference proteome</keyword>
<gene>
    <name evidence="6" type="ORF">QWI16_12975</name>
</gene>
<proteinExistence type="predicted"/>
<name>A0ABT8TGF8_9GAMM</name>
<dbReference type="InterPro" id="IPR050553">
    <property type="entry name" value="Thioredoxin_ResA/DsbE_sf"/>
</dbReference>
<sequence>MKMSPWLLAASLLICLPSWSETGMVGKPAPKVPGLEQTSGPVLIDFWASWCGPCQESFPWMNQLKTTYPELTIIAVNLDEDRADAQKFLAGKNIQFDIVYDSAGALAEQFQVDGMPSSYLVNADGVIIEQHTGFFSDKIPAYEASVEALLHNEAP</sequence>
<evidence type="ECO:0000256" key="2">
    <source>
        <dbReference type="ARBA" id="ARBA00022748"/>
    </source>
</evidence>
<evidence type="ECO:0000259" key="5">
    <source>
        <dbReference type="PROSITE" id="PS51352"/>
    </source>
</evidence>
<organism evidence="6 7">
    <name type="scientific">Gilvimarinus algae</name>
    <dbReference type="NCBI Taxonomy" id="3058037"/>
    <lineage>
        <taxon>Bacteria</taxon>
        <taxon>Pseudomonadati</taxon>
        <taxon>Pseudomonadota</taxon>
        <taxon>Gammaproteobacteria</taxon>
        <taxon>Cellvibrionales</taxon>
        <taxon>Cellvibrionaceae</taxon>
        <taxon>Gilvimarinus</taxon>
    </lineage>
</organism>
<dbReference type="CDD" id="cd02966">
    <property type="entry name" value="TlpA_like_family"/>
    <property type="match status" value="1"/>
</dbReference>
<evidence type="ECO:0000313" key="6">
    <source>
        <dbReference type="EMBL" id="MDO3383085.1"/>
    </source>
</evidence>
<evidence type="ECO:0000256" key="1">
    <source>
        <dbReference type="ARBA" id="ARBA00004196"/>
    </source>
</evidence>
<comment type="subcellular location">
    <subcellularLocation>
        <location evidence="1">Cell envelope</location>
    </subcellularLocation>
</comment>
<feature type="chain" id="PRO_5045605571" evidence="4">
    <location>
        <begin position="21"/>
        <end position="155"/>
    </location>
</feature>
<reference evidence="6" key="1">
    <citation type="submission" date="2023-07" db="EMBL/GenBank/DDBJ databases">
        <title>Gilvimarinus algae sp. nov., isolated from the surface of Kelp.</title>
        <authorList>
            <person name="Sun Y.Y."/>
            <person name="Gong Y."/>
            <person name="Du Z.J."/>
        </authorList>
    </citation>
    <scope>NUCLEOTIDE SEQUENCE</scope>
    <source>
        <strain evidence="6">SDUM040014</strain>
    </source>
</reference>
<dbReference type="Pfam" id="PF08534">
    <property type="entry name" value="Redoxin"/>
    <property type="match status" value="1"/>
</dbReference>
<dbReference type="InterPro" id="IPR013766">
    <property type="entry name" value="Thioredoxin_domain"/>
</dbReference>
<feature type="domain" description="Thioredoxin" evidence="5">
    <location>
        <begin position="23"/>
        <end position="151"/>
    </location>
</feature>
<dbReference type="Proteomes" id="UP001168380">
    <property type="component" value="Unassembled WGS sequence"/>
</dbReference>
<evidence type="ECO:0000256" key="3">
    <source>
        <dbReference type="ARBA" id="ARBA00023284"/>
    </source>
</evidence>
<keyword evidence="2" id="KW-0201">Cytochrome c-type biogenesis</keyword>
<feature type="signal peptide" evidence="4">
    <location>
        <begin position="1"/>
        <end position="20"/>
    </location>
</feature>